<dbReference type="Proteomes" id="UP000262397">
    <property type="component" value="Segment"/>
</dbReference>
<evidence type="ECO:0000313" key="2">
    <source>
        <dbReference type="Proteomes" id="UP000262397"/>
    </source>
</evidence>
<reference evidence="1" key="1">
    <citation type="submission" date="2018-07" db="EMBL/GenBank/DDBJ databases">
        <authorList>
            <person name="Quirk P.G."/>
            <person name="Krulwich T.A."/>
        </authorList>
    </citation>
    <scope>NUCLEOTIDE SEQUENCE [LARGE SCALE GENOMIC DNA]</scope>
</reference>
<evidence type="ECO:0000313" key="1">
    <source>
        <dbReference type="EMBL" id="AXN53415.1"/>
    </source>
</evidence>
<protein>
    <submittedName>
        <fullName evidence="1">Uncharacterized protein</fullName>
    </submittedName>
</protein>
<organism evidence="1">
    <name type="scientific">Methanobacterium virus Drs3</name>
    <dbReference type="NCBI Taxonomy" id="1430441"/>
    <lineage>
        <taxon>Viruses</taxon>
        <taxon>Duplodnaviria</taxon>
        <taxon>Heunggongvirae</taxon>
        <taxon>Uroviricota</taxon>
        <taxon>Caudoviricetes</taxon>
        <taxon>Methanobavirales</taxon>
        <taxon>Anaerodiviridae</taxon>
        <taxon>Metforvirus</taxon>
        <taxon>Metforvirus limi</taxon>
        <taxon>Metforvirus Drs3</taxon>
    </lineage>
</organism>
<gene>
    <name evidence="1" type="ORF">Drs3_00034</name>
</gene>
<keyword evidence="2" id="KW-1185">Reference proteome</keyword>
<sequence length="622" mass="70030">MFQVAILSQKEDVLGFLNPDVVDIEEYNEEKGLRQITIKHPLLDRGGNDLSRYNRLLAMGNKVWLNETCDGDSCLFVLNDDKHVDHAARMVTVSADEIAVELSDTPPIPLVGYDIYRDGFEDGLLTGRPGGLLNITTGTGSTSWVTSGQIAGNRSIRHTGNGINAGTFGFGYTGIGLSNGVLDISIKLLTQGSMDFTPYVLIAFLQFQDSGNWVRVQSQYQEGKQLVHITEAVNSIWTNIGEGELFEGKWPVNATIKFRIVKNGGDIAVYRVLPNNNKPVKICEGTTNRTFPETVRFGCGRDSSALFDELELHRVNVLKPITVDETWLSSLYGDYFRIGSVKAGMTLQINGALNLMEIVREIEDQNNVEVAFRYHYNKTTNKIERYMDFLEKKGKTHLKPLELEYNTKNVEWFESEADVRVAAAPHSRVDDDGIESLVQKTKVLHDWNQFSITKGASIPLWVTYDEEGYRQNGPPAYAPFTKIKGTNYVAGIESESSAKYQFNHEKEKGMARMPRVELFETSETDPINIYWLCVKKIREKQHPEIKLTVEPVKLGHEDYFNVGDTVPVKLPGYSQGIESRVVSTTKNFRKPGEDQIEIGNKSTDLFDVLLNMEKEKNVVDRD</sequence>
<accession>A0A385AGZ8</accession>
<dbReference type="EMBL" id="MH674343">
    <property type="protein sequence ID" value="AXN53415.1"/>
    <property type="molecule type" value="Genomic_DNA"/>
</dbReference>
<proteinExistence type="predicted"/>
<name>A0A385AGZ8_9CAUD</name>